<name>A0ACC0BXM8_CATRO</name>
<accession>A0ACC0BXM8</accession>
<protein>
    <submittedName>
        <fullName evidence="1">Uncharacterized protein</fullName>
    </submittedName>
</protein>
<comment type="caution">
    <text evidence="1">The sequence shown here is derived from an EMBL/GenBank/DDBJ whole genome shotgun (WGS) entry which is preliminary data.</text>
</comment>
<organism evidence="1 2">
    <name type="scientific">Catharanthus roseus</name>
    <name type="common">Madagascar periwinkle</name>
    <name type="synonym">Vinca rosea</name>
    <dbReference type="NCBI Taxonomy" id="4058"/>
    <lineage>
        <taxon>Eukaryota</taxon>
        <taxon>Viridiplantae</taxon>
        <taxon>Streptophyta</taxon>
        <taxon>Embryophyta</taxon>
        <taxon>Tracheophyta</taxon>
        <taxon>Spermatophyta</taxon>
        <taxon>Magnoliopsida</taxon>
        <taxon>eudicotyledons</taxon>
        <taxon>Gunneridae</taxon>
        <taxon>Pentapetalae</taxon>
        <taxon>asterids</taxon>
        <taxon>lamiids</taxon>
        <taxon>Gentianales</taxon>
        <taxon>Apocynaceae</taxon>
        <taxon>Rauvolfioideae</taxon>
        <taxon>Vinceae</taxon>
        <taxon>Catharanthinae</taxon>
        <taxon>Catharanthus</taxon>
    </lineage>
</organism>
<dbReference type="EMBL" id="CM044702">
    <property type="protein sequence ID" value="KAI5677367.1"/>
    <property type="molecule type" value="Genomic_DNA"/>
</dbReference>
<reference evidence="2" key="1">
    <citation type="journal article" date="2023" name="Nat. Plants">
        <title>Single-cell RNA sequencing provides a high-resolution roadmap for understanding the multicellular compartmentation of specialized metabolism.</title>
        <authorList>
            <person name="Sun S."/>
            <person name="Shen X."/>
            <person name="Li Y."/>
            <person name="Li Y."/>
            <person name="Wang S."/>
            <person name="Li R."/>
            <person name="Zhang H."/>
            <person name="Shen G."/>
            <person name="Guo B."/>
            <person name="Wei J."/>
            <person name="Xu J."/>
            <person name="St-Pierre B."/>
            <person name="Chen S."/>
            <person name="Sun C."/>
        </authorList>
    </citation>
    <scope>NUCLEOTIDE SEQUENCE [LARGE SCALE GENOMIC DNA]</scope>
</reference>
<gene>
    <name evidence="1" type="ORF">M9H77_08317</name>
</gene>
<evidence type="ECO:0000313" key="1">
    <source>
        <dbReference type="EMBL" id="KAI5677367.1"/>
    </source>
</evidence>
<keyword evidence="2" id="KW-1185">Reference proteome</keyword>
<sequence>MRWHNGSYRYVKATGNISGILYPRVTEGEVPTHVIIRARTQWNSQCLEPQCLHKRIPQHVHPVIWWPACLLRLDRVGGNTLPIPELSQNPVRHVRFAIVETCNKPVARGNPASPNLLHPVRYLPNLISSHHIQSQTDIQ</sequence>
<dbReference type="Proteomes" id="UP001060085">
    <property type="component" value="Linkage Group LG02"/>
</dbReference>
<evidence type="ECO:0000313" key="2">
    <source>
        <dbReference type="Proteomes" id="UP001060085"/>
    </source>
</evidence>
<proteinExistence type="predicted"/>